<evidence type="ECO:0000313" key="2">
    <source>
        <dbReference type="EMBL" id="TWT85302.1"/>
    </source>
</evidence>
<dbReference type="Proteomes" id="UP000318478">
    <property type="component" value="Unassembled WGS sequence"/>
</dbReference>
<reference evidence="2 3" key="1">
    <citation type="submission" date="2019-02" db="EMBL/GenBank/DDBJ databases">
        <title>Deep-cultivation of Planctomycetes and their phenomic and genomic characterization uncovers novel biology.</title>
        <authorList>
            <person name="Wiegand S."/>
            <person name="Jogler M."/>
            <person name="Boedeker C."/>
            <person name="Pinto D."/>
            <person name="Vollmers J."/>
            <person name="Rivas-Marin E."/>
            <person name="Kohn T."/>
            <person name="Peeters S.H."/>
            <person name="Heuer A."/>
            <person name="Rast P."/>
            <person name="Oberbeckmann S."/>
            <person name="Bunk B."/>
            <person name="Jeske O."/>
            <person name="Meyerdierks A."/>
            <person name="Storesund J.E."/>
            <person name="Kallscheuer N."/>
            <person name="Luecker S."/>
            <person name="Lage O.M."/>
            <person name="Pohl T."/>
            <person name="Merkel B.J."/>
            <person name="Hornburger P."/>
            <person name="Mueller R.-W."/>
            <person name="Bruemmer F."/>
            <person name="Labrenz M."/>
            <person name="Spormann A.M."/>
            <person name="Op Den Camp H."/>
            <person name="Overmann J."/>
            <person name="Amann R."/>
            <person name="Jetten M.S.M."/>
            <person name="Mascher T."/>
            <person name="Medema M.H."/>
            <person name="Devos D.P."/>
            <person name="Kaster A.-K."/>
            <person name="Ovreas L."/>
            <person name="Rohde M."/>
            <person name="Galperin M.Y."/>
            <person name="Jogler C."/>
        </authorList>
    </citation>
    <scope>NUCLEOTIDE SEQUENCE [LARGE SCALE GENOMIC DNA]</scope>
    <source>
        <strain evidence="2 3">Pla123a</strain>
    </source>
</reference>
<keyword evidence="3" id="KW-1185">Reference proteome</keyword>
<evidence type="ECO:0000256" key="1">
    <source>
        <dbReference type="SAM" id="Phobius"/>
    </source>
</evidence>
<keyword evidence="1" id="KW-1133">Transmembrane helix</keyword>
<name>A0A5C5ZD96_9BACT</name>
<accession>A0A5C5ZD96</accession>
<gene>
    <name evidence="2" type="ORF">Pla123a_01090</name>
</gene>
<dbReference type="EMBL" id="SJPO01000001">
    <property type="protein sequence ID" value="TWT85302.1"/>
    <property type="molecule type" value="Genomic_DNA"/>
</dbReference>
<evidence type="ECO:0000313" key="3">
    <source>
        <dbReference type="Proteomes" id="UP000318478"/>
    </source>
</evidence>
<dbReference type="RefSeq" id="WP_146583578.1">
    <property type="nucleotide sequence ID" value="NZ_SJPO01000001.1"/>
</dbReference>
<feature type="transmembrane region" description="Helical" evidence="1">
    <location>
        <begin position="32"/>
        <end position="50"/>
    </location>
</feature>
<sequence>MNAGEKIAWAELVISLTALVAAFALYPWLGDGAAGAFGLLGLLGGCVIFTRGRGTAVVFDERDTEIHQRGLRIGVFTGWMVGFMGLVAVVLWCVSRTLATAPVVWLVWLVWLQISLCYAVKGLVEVRCYRGAEHAS</sequence>
<feature type="transmembrane region" description="Helical" evidence="1">
    <location>
        <begin position="71"/>
        <end position="92"/>
    </location>
</feature>
<organism evidence="2 3">
    <name type="scientific">Posidoniimonas polymericola</name>
    <dbReference type="NCBI Taxonomy" id="2528002"/>
    <lineage>
        <taxon>Bacteria</taxon>
        <taxon>Pseudomonadati</taxon>
        <taxon>Planctomycetota</taxon>
        <taxon>Planctomycetia</taxon>
        <taxon>Pirellulales</taxon>
        <taxon>Lacipirellulaceae</taxon>
        <taxon>Posidoniimonas</taxon>
    </lineage>
</organism>
<feature type="transmembrane region" description="Helical" evidence="1">
    <location>
        <begin position="98"/>
        <end position="120"/>
    </location>
</feature>
<feature type="transmembrane region" description="Helical" evidence="1">
    <location>
        <begin position="7"/>
        <end position="26"/>
    </location>
</feature>
<dbReference type="AlphaFoldDB" id="A0A5C5ZD96"/>
<proteinExistence type="predicted"/>
<dbReference type="OrthoDB" id="278876at2"/>
<comment type="caution">
    <text evidence="2">The sequence shown here is derived from an EMBL/GenBank/DDBJ whole genome shotgun (WGS) entry which is preliminary data.</text>
</comment>
<protein>
    <submittedName>
        <fullName evidence="2">Uncharacterized protein</fullName>
    </submittedName>
</protein>
<keyword evidence="1" id="KW-0472">Membrane</keyword>
<keyword evidence="1" id="KW-0812">Transmembrane</keyword>